<dbReference type="PROSITE" id="PS00379">
    <property type="entry name" value="CDP_ALCOHOL_P_TRANSF"/>
    <property type="match status" value="1"/>
</dbReference>
<dbReference type="NCBIfam" id="TIGR00560">
    <property type="entry name" value="pgsA"/>
    <property type="match status" value="1"/>
</dbReference>
<evidence type="ECO:0000256" key="9">
    <source>
        <dbReference type="ARBA" id="ARBA00023209"/>
    </source>
</evidence>
<dbReference type="AlphaFoldDB" id="A0A381VC26"/>
<evidence type="ECO:0000256" key="3">
    <source>
        <dbReference type="ARBA" id="ARBA00022516"/>
    </source>
</evidence>
<dbReference type="GO" id="GO:0046474">
    <property type="term" value="P:glycerophospholipid biosynthetic process"/>
    <property type="evidence" value="ECO:0007669"/>
    <property type="project" value="TreeGrafter"/>
</dbReference>
<keyword evidence="9" id="KW-0594">Phospholipid biosynthesis</keyword>
<evidence type="ECO:0000256" key="7">
    <source>
        <dbReference type="ARBA" id="ARBA00023098"/>
    </source>
</evidence>
<dbReference type="PANTHER" id="PTHR14269:SF62">
    <property type="entry name" value="CDP-DIACYLGLYCEROL--GLYCEROL-3-PHOSPHATE 3-PHOSPHATIDYLTRANSFERASE 1, CHLOROPLASTIC"/>
    <property type="match status" value="1"/>
</dbReference>
<comment type="subcellular location">
    <subcellularLocation>
        <location evidence="1">Membrane</location>
        <topology evidence="1">Multi-pass membrane protein</topology>
    </subcellularLocation>
</comment>
<evidence type="ECO:0000256" key="4">
    <source>
        <dbReference type="ARBA" id="ARBA00022679"/>
    </source>
</evidence>
<feature type="transmembrane region" description="Helical" evidence="11">
    <location>
        <begin position="62"/>
        <end position="81"/>
    </location>
</feature>
<keyword evidence="3" id="KW-0444">Lipid biosynthesis</keyword>
<dbReference type="InterPro" id="IPR048254">
    <property type="entry name" value="CDP_ALCOHOL_P_TRANSF_CS"/>
</dbReference>
<dbReference type="GO" id="GO:0005886">
    <property type="term" value="C:plasma membrane"/>
    <property type="evidence" value="ECO:0007669"/>
    <property type="project" value="TreeGrafter"/>
</dbReference>
<feature type="transmembrane region" description="Helical" evidence="11">
    <location>
        <begin position="7"/>
        <end position="26"/>
    </location>
</feature>
<evidence type="ECO:0000256" key="1">
    <source>
        <dbReference type="ARBA" id="ARBA00004141"/>
    </source>
</evidence>
<comment type="similarity">
    <text evidence="2">Belongs to the CDP-alcohol phosphatidyltransferase class-I family.</text>
</comment>
<dbReference type="InterPro" id="IPR004570">
    <property type="entry name" value="Phosphatidylglycerol_P_synth"/>
</dbReference>
<evidence type="ECO:0000256" key="6">
    <source>
        <dbReference type="ARBA" id="ARBA00022989"/>
    </source>
</evidence>
<accession>A0A381VC26</accession>
<protein>
    <recommendedName>
        <fullName evidence="13">CDP-diacylglycerol--glycerol-3-phosphate 3-phosphatidyltransferase</fullName>
    </recommendedName>
</protein>
<feature type="transmembrane region" description="Helical" evidence="11">
    <location>
        <begin position="150"/>
        <end position="173"/>
    </location>
</feature>
<evidence type="ECO:0000256" key="10">
    <source>
        <dbReference type="ARBA" id="ARBA00023264"/>
    </source>
</evidence>
<keyword evidence="7" id="KW-0443">Lipid metabolism</keyword>
<evidence type="ECO:0000256" key="11">
    <source>
        <dbReference type="SAM" id="Phobius"/>
    </source>
</evidence>
<evidence type="ECO:0000256" key="2">
    <source>
        <dbReference type="ARBA" id="ARBA00010441"/>
    </source>
</evidence>
<evidence type="ECO:0008006" key="13">
    <source>
        <dbReference type="Google" id="ProtNLM"/>
    </source>
</evidence>
<sequence length="193" mass="21453">MNLANILTLLRIAAIPIVVICFYLPIEGARPIAGIVFGLAAFTDLLDGYIARNYDQSSRFGAFLDPVADKLMVAIVLVLLVQADPGWYVDIIAIIIIGREIAVSALREWMATIGERKTIAVSMTGKIKTMLQMFGIGFMVYQEEVIGMNLYLIGFTFLLLAAVMTLWSMMMYLRLAWPSLKTSVEETEDQSES</sequence>
<name>A0A381VC26_9ZZZZ</name>
<gene>
    <name evidence="12" type="ORF">METZ01_LOCUS89777</name>
</gene>
<keyword evidence="10" id="KW-1208">Phospholipid metabolism</keyword>
<reference evidence="12" key="1">
    <citation type="submission" date="2018-05" db="EMBL/GenBank/DDBJ databases">
        <authorList>
            <person name="Lanie J.A."/>
            <person name="Ng W.-L."/>
            <person name="Kazmierczak K.M."/>
            <person name="Andrzejewski T.M."/>
            <person name="Davidsen T.M."/>
            <person name="Wayne K.J."/>
            <person name="Tettelin H."/>
            <person name="Glass J.I."/>
            <person name="Rusch D."/>
            <person name="Podicherti R."/>
            <person name="Tsui H.-C.T."/>
            <person name="Winkler M.E."/>
        </authorList>
    </citation>
    <scope>NUCLEOTIDE SEQUENCE</scope>
</reference>
<dbReference type="InterPro" id="IPR000462">
    <property type="entry name" value="CDP-OH_P_trans"/>
</dbReference>
<keyword evidence="5 11" id="KW-0812">Transmembrane</keyword>
<dbReference type="Pfam" id="PF01066">
    <property type="entry name" value="CDP-OH_P_transf"/>
    <property type="match status" value="1"/>
</dbReference>
<evidence type="ECO:0000256" key="5">
    <source>
        <dbReference type="ARBA" id="ARBA00022692"/>
    </source>
</evidence>
<proteinExistence type="inferred from homology"/>
<dbReference type="PANTHER" id="PTHR14269">
    <property type="entry name" value="CDP-DIACYLGLYCEROL--GLYCEROL-3-PHOSPHATE 3-PHOSPHATIDYLTRANSFERASE-RELATED"/>
    <property type="match status" value="1"/>
</dbReference>
<keyword evidence="6 11" id="KW-1133">Transmembrane helix</keyword>
<dbReference type="Gene3D" id="1.20.120.1760">
    <property type="match status" value="1"/>
</dbReference>
<feature type="transmembrane region" description="Helical" evidence="11">
    <location>
        <begin position="32"/>
        <end position="50"/>
    </location>
</feature>
<feature type="transmembrane region" description="Helical" evidence="11">
    <location>
        <begin position="118"/>
        <end position="138"/>
    </location>
</feature>
<evidence type="ECO:0000313" key="12">
    <source>
        <dbReference type="EMBL" id="SVA36923.1"/>
    </source>
</evidence>
<keyword evidence="8 11" id="KW-0472">Membrane</keyword>
<keyword evidence="4" id="KW-0808">Transferase</keyword>
<dbReference type="InterPro" id="IPR043130">
    <property type="entry name" value="CDP-OH_PTrfase_TM_dom"/>
</dbReference>
<feature type="transmembrane region" description="Helical" evidence="11">
    <location>
        <begin position="87"/>
        <end position="106"/>
    </location>
</feature>
<dbReference type="GO" id="GO:0008444">
    <property type="term" value="F:CDP-diacylglycerol-glycerol-3-phosphate 3-phosphatidyltransferase activity"/>
    <property type="evidence" value="ECO:0007669"/>
    <property type="project" value="InterPro"/>
</dbReference>
<dbReference type="PIRSF" id="PIRSF000847">
    <property type="entry name" value="Phos_ph_gly_syn"/>
    <property type="match status" value="1"/>
</dbReference>
<dbReference type="InterPro" id="IPR050324">
    <property type="entry name" value="CDP-alcohol_PTase-I"/>
</dbReference>
<evidence type="ECO:0000256" key="8">
    <source>
        <dbReference type="ARBA" id="ARBA00023136"/>
    </source>
</evidence>
<dbReference type="EMBL" id="UINC01008192">
    <property type="protein sequence ID" value="SVA36923.1"/>
    <property type="molecule type" value="Genomic_DNA"/>
</dbReference>
<organism evidence="12">
    <name type="scientific">marine metagenome</name>
    <dbReference type="NCBI Taxonomy" id="408172"/>
    <lineage>
        <taxon>unclassified sequences</taxon>
        <taxon>metagenomes</taxon>
        <taxon>ecological metagenomes</taxon>
    </lineage>
</organism>